<reference evidence="1 2" key="2">
    <citation type="journal article" date="2017" name="Front. Plant Sci.">
        <title>Gene Classification and Mining of Molecular Markers Useful in Red Clover (Trifolium pratense) Breeding.</title>
        <authorList>
            <person name="Istvanek J."/>
            <person name="Dluhosova J."/>
            <person name="Dluhos P."/>
            <person name="Patkova L."/>
            <person name="Nedelnik J."/>
            <person name="Repkova J."/>
        </authorList>
    </citation>
    <scope>NUCLEOTIDE SEQUENCE [LARGE SCALE GENOMIC DNA]</scope>
    <source>
        <strain evidence="2">cv. Tatra</strain>
        <tissue evidence="1">Young leaves</tissue>
    </source>
</reference>
<accession>A0A2K3MIB1</accession>
<reference evidence="1 2" key="1">
    <citation type="journal article" date="2014" name="Am. J. Bot.">
        <title>Genome assembly and annotation for red clover (Trifolium pratense; Fabaceae).</title>
        <authorList>
            <person name="Istvanek J."/>
            <person name="Jaros M."/>
            <person name="Krenek A."/>
            <person name="Repkova J."/>
        </authorList>
    </citation>
    <scope>NUCLEOTIDE SEQUENCE [LARGE SCALE GENOMIC DNA]</scope>
    <source>
        <strain evidence="2">cv. Tatra</strain>
        <tissue evidence="1">Young leaves</tissue>
    </source>
</reference>
<dbReference type="AlphaFoldDB" id="A0A2K3MIB1"/>
<gene>
    <name evidence="1" type="ORF">L195_g046642</name>
</gene>
<dbReference type="PANTHER" id="PTHR45786">
    <property type="entry name" value="DNA BINDING PROTEIN-LIKE"/>
    <property type="match status" value="1"/>
</dbReference>
<evidence type="ECO:0000313" key="1">
    <source>
        <dbReference type="EMBL" id="PNX90518.1"/>
    </source>
</evidence>
<proteinExistence type="predicted"/>
<dbReference type="PANTHER" id="PTHR45786:SF74">
    <property type="entry name" value="ATP-DEPENDENT DNA HELICASE"/>
    <property type="match status" value="1"/>
</dbReference>
<name>A0A2K3MIB1_TRIPR</name>
<evidence type="ECO:0000313" key="2">
    <source>
        <dbReference type="Proteomes" id="UP000236291"/>
    </source>
</evidence>
<organism evidence="1 2">
    <name type="scientific">Trifolium pratense</name>
    <name type="common">Red clover</name>
    <dbReference type="NCBI Taxonomy" id="57577"/>
    <lineage>
        <taxon>Eukaryota</taxon>
        <taxon>Viridiplantae</taxon>
        <taxon>Streptophyta</taxon>
        <taxon>Embryophyta</taxon>
        <taxon>Tracheophyta</taxon>
        <taxon>Spermatophyta</taxon>
        <taxon>Magnoliopsida</taxon>
        <taxon>eudicotyledons</taxon>
        <taxon>Gunneridae</taxon>
        <taxon>Pentapetalae</taxon>
        <taxon>rosids</taxon>
        <taxon>fabids</taxon>
        <taxon>Fabales</taxon>
        <taxon>Fabaceae</taxon>
        <taxon>Papilionoideae</taxon>
        <taxon>50 kb inversion clade</taxon>
        <taxon>NPAAA clade</taxon>
        <taxon>Hologalegina</taxon>
        <taxon>IRL clade</taxon>
        <taxon>Trifolieae</taxon>
        <taxon>Trifolium</taxon>
    </lineage>
</organism>
<protein>
    <submittedName>
        <fullName evidence="1">Uncharacterized protein</fullName>
    </submittedName>
</protein>
<dbReference type="Proteomes" id="UP000236291">
    <property type="component" value="Unassembled WGS sequence"/>
</dbReference>
<dbReference type="EMBL" id="ASHM01063091">
    <property type="protein sequence ID" value="PNX90518.1"/>
    <property type="molecule type" value="Genomic_DNA"/>
</dbReference>
<sequence>MNLEIEPTKNNDQIQEAPSDPLAEYMEFNRFLKSEKQAYSDIGDMDIVCEKCGALAWIGEMDKSMDISICCMKGKVAIPYLKKPPTLFRYGVDGGLDQSLVNQLLAMVDEYNVVAKSFRRVRDCLEQTQNAKVTLRLLRHRSTNERANNIPSMDEFAALIVGDCDSSDT</sequence>
<comment type="caution">
    <text evidence="1">The sequence shown here is derived from an EMBL/GenBank/DDBJ whole genome shotgun (WGS) entry which is preliminary data.</text>
</comment>
<feature type="non-terminal residue" evidence="1">
    <location>
        <position position="169"/>
    </location>
</feature>